<reference evidence="3" key="1">
    <citation type="submission" date="2016-04" db="EMBL/GenBank/DDBJ databases">
        <authorList>
            <person name="Evans L.H."/>
            <person name="Alamgir A."/>
            <person name="Owens N."/>
            <person name="Weber N.D."/>
            <person name="Virtaneva K."/>
            <person name="Barbian K."/>
            <person name="Babar A."/>
            <person name="Rosenke K."/>
        </authorList>
    </citation>
    <scope>NUCLEOTIDE SEQUENCE</scope>
    <source>
        <strain evidence="3">86-1</strain>
    </source>
</reference>
<dbReference type="GO" id="GO:0000155">
    <property type="term" value="F:phosphorelay sensor kinase activity"/>
    <property type="evidence" value="ECO:0007669"/>
    <property type="project" value="InterPro"/>
</dbReference>
<keyword evidence="1" id="KW-0472">Membrane</keyword>
<dbReference type="GO" id="GO:0016020">
    <property type="term" value="C:membrane"/>
    <property type="evidence" value="ECO:0007669"/>
    <property type="project" value="InterPro"/>
</dbReference>
<sequence length="365" mass="42691">MIFFNMMLYTNRNKSSALYRFLIDPKFRIWRHFILILSISIISMNQAFSVFDFGVVKNRSGIFFLCIIYMISYCAVGYFNLFVLIPKYFLKKKYISFLTFMLLSMASLLMVQYSFEYLALLYLRTAPAPTSIFNPENTMLIDILSTFITITLCIAGASVSVLIKHWVIDNQRISRLEKEHIQSELEQLKDQITPDFLFKILNRTSVLVKSEPKKANEMLMKLSMILRYQLYDCDRDKVLLNSEINFIQNYLNLRHLFCDDFMFEVVIDGNVNRTFLPPLLFIPFVQDSISNISKGTINNLLQVRFEVINNTIYFWCNSTNEVSVNNPDLSNIRQRLDLLFPDKYSLNIIATGSESSMIKLELNLE</sequence>
<dbReference type="PANTHER" id="PTHR34220:SF7">
    <property type="entry name" value="SENSOR HISTIDINE KINASE YPDA"/>
    <property type="match status" value="1"/>
</dbReference>
<name>A0A212K4G8_9BACT</name>
<dbReference type="PANTHER" id="PTHR34220">
    <property type="entry name" value="SENSOR HISTIDINE KINASE YPDA"/>
    <property type="match status" value="1"/>
</dbReference>
<evidence type="ECO:0000259" key="2">
    <source>
        <dbReference type="Pfam" id="PF06580"/>
    </source>
</evidence>
<evidence type="ECO:0000256" key="1">
    <source>
        <dbReference type="SAM" id="Phobius"/>
    </source>
</evidence>
<dbReference type="AlphaFoldDB" id="A0A212K4G8"/>
<keyword evidence="1" id="KW-0812">Transmembrane</keyword>
<keyword evidence="1" id="KW-1133">Transmembrane helix</keyword>
<feature type="domain" description="Signal transduction histidine kinase internal region" evidence="2">
    <location>
        <begin position="183"/>
        <end position="256"/>
    </location>
</feature>
<feature type="transmembrane region" description="Helical" evidence="1">
    <location>
        <begin position="143"/>
        <end position="163"/>
    </location>
</feature>
<proteinExistence type="predicted"/>
<dbReference type="InterPro" id="IPR010559">
    <property type="entry name" value="Sig_transdc_His_kin_internal"/>
</dbReference>
<feature type="transmembrane region" description="Helical" evidence="1">
    <location>
        <begin position="97"/>
        <end position="123"/>
    </location>
</feature>
<dbReference type="EMBL" id="FLUM01000003">
    <property type="protein sequence ID" value="SBW06619.1"/>
    <property type="molecule type" value="Genomic_DNA"/>
</dbReference>
<dbReference type="InterPro" id="IPR050640">
    <property type="entry name" value="Bact_2-comp_sensor_kinase"/>
</dbReference>
<protein>
    <recommendedName>
        <fullName evidence="2">Signal transduction histidine kinase internal region domain-containing protein</fullName>
    </recommendedName>
</protein>
<feature type="transmembrane region" description="Helical" evidence="1">
    <location>
        <begin position="62"/>
        <end position="85"/>
    </location>
</feature>
<organism evidence="3">
    <name type="scientific">uncultured Dysgonomonas sp</name>
    <dbReference type="NCBI Taxonomy" id="206096"/>
    <lineage>
        <taxon>Bacteria</taxon>
        <taxon>Pseudomonadati</taxon>
        <taxon>Bacteroidota</taxon>
        <taxon>Bacteroidia</taxon>
        <taxon>Bacteroidales</taxon>
        <taxon>Dysgonomonadaceae</taxon>
        <taxon>Dysgonomonas</taxon>
        <taxon>environmental samples</taxon>
    </lineage>
</organism>
<feature type="transmembrane region" description="Helical" evidence="1">
    <location>
        <begin position="29"/>
        <end position="50"/>
    </location>
</feature>
<dbReference type="Pfam" id="PF06580">
    <property type="entry name" value="His_kinase"/>
    <property type="match status" value="1"/>
</dbReference>
<evidence type="ECO:0000313" key="3">
    <source>
        <dbReference type="EMBL" id="SBW06619.1"/>
    </source>
</evidence>
<accession>A0A212K4G8</accession>
<gene>
    <name evidence="3" type="ORF">KL86DYS1_31423</name>
</gene>